<gene>
    <name evidence="1" type="ORF">ACFPTO_12315</name>
</gene>
<reference evidence="2" key="1">
    <citation type="journal article" date="2019" name="Int. J. Syst. Evol. Microbiol.">
        <title>The Global Catalogue of Microorganisms (GCM) 10K type strain sequencing project: providing services to taxonomists for standard genome sequencing and annotation.</title>
        <authorList>
            <consortium name="The Broad Institute Genomics Platform"/>
            <consortium name="The Broad Institute Genome Sequencing Center for Infectious Disease"/>
            <person name="Wu L."/>
            <person name="Ma J."/>
        </authorList>
    </citation>
    <scope>NUCLEOTIDE SEQUENCE [LARGE SCALE GENOMIC DNA]</scope>
    <source>
        <strain evidence="2">CCUG 56042</strain>
    </source>
</reference>
<name>A0ABW0J9F8_9BURK</name>
<dbReference type="EMBL" id="JBHSMP010000013">
    <property type="protein sequence ID" value="MFC5429576.1"/>
    <property type="molecule type" value="Genomic_DNA"/>
</dbReference>
<organism evidence="1 2">
    <name type="scientific">Paraburkholderia denitrificans</name>
    <dbReference type="NCBI Taxonomy" id="694025"/>
    <lineage>
        <taxon>Bacteria</taxon>
        <taxon>Pseudomonadati</taxon>
        <taxon>Pseudomonadota</taxon>
        <taxon>Betaproteobacteria</taxon>
        <taxon>Burkholderiales</taxon>
        <taxon>Burkholderiaceae</taxon>
        <taxon>Paraburkholderia</taxon>
    </lineage>
</organism>
<evidence type="ECO:0000313" key="2">
    <source>
        <dbReference type="Proteomes" id="UP001596103"/>
    </source>
</evidence>
<protein>
    <submittedName>
        <fullName evidence="1">Uncharacterized protein</fullName>
    </submittedName>
</protein>
<dbReference type="Proteomes" id="UP001596103">
    <property type="component" value="Unassembled WGS sequence"/>
</dbReference>
<keyword evidence="2" id="KW-1185">Reference proteome</keyword>
<evidence type="ECO:0000313" key="1">
    <source>
        <dbReference type="EMBL" id="MFC5429576.1"/>
    </source>
</evidence>
<comment type="caution">
    <text evidence="1">The sequence shown here is derived from an EMBL/GenBank/DDBJ whole genome shotgun (WGS) entry which is preliminary data.</text>
</comment>
<proteinExistence type="predicted"/>
<accession>A0ABW0J9F8</accession>
<sequence length="42" mass="4380">MLGKRALLNGRAPSDVIVDSTTDLKPVIDLAESEIAGEQGAQ</sequence>